<keyword evidence="11" id="KW-1185">Reference proteome</keyword>
<dbReference type="InterPro" id="IPR009056">
    <property type="entry name" value="Cyt_c-like_dom"/>
</dbReference>
<evidence type="ECO:0000313" key="10">
    <source>
        <dbReference type="EMBL" id="MEP0862872.1"/>
    </source>
</evidence>
<dbReference type="SUPFAM" id="SSF46626">
    <property type="entry name" value="Cytochrome c"/>
    <property type="match status" value="2"/>
</dbReference>
<feature type="domain" description="Cytochrome c" evidence="9">
    <location>
        <begin position="59"/>
        <end position="159"/>
    </location>
</feature>
<feature type="chain" id="PRO_5046749414" description="Cytochrome c domain-containing protein" evidence="8">
    <location>
        <begin position="27"/>
        <end position="695"/>
    </location>
</feature>
<evidence type="ECO:0000256" key="4">
    <source>
        <dbReference type="ARBA" id="ARBA00023002"/>
    </source>
</evidence>
<comment type="caution">
    <text evidence="10">The sequence shown here is derived from an EMBL/GenBank/DDBJ whole genome shotgun (WGS) entry which is preliminary data.</text>
</comment>
<evidence type="ECO:0000256" key="8">
    <source>
        <dbReference type="SAM" id="SignalP"/>
    </source>
</evidence>
<dbReference type="PANTHER" id="PTHR30600">
    <property type="entry name" value="CYTOCHROME C PEROXIDASE-RELATED"/>
    <property type="match status" value="1"/>
</dbReference>
<feature type="signal peptide" evidence="8">
    <location>
        <begin position="1"/>
        <end position="26"/>
    </location>
</feature>
<keyword evidence="3 6" id="KW-0479">Metal-binding</keyword>
<feature type="compositionally biased region" description="Polar residues" evidence="7">
    <location>
        <begin position="656"/>
        <end position="672"/>
    </location>
</feature>
<accession>A0ABV0JHI2</accession>
<dbReference type="Pfam" id="PF03150">
    <property type="entry name" value="CCP_MauG"/>
    <property type="match status" value="1"/>
</dbReference>
<evidence type="ECO:0000256" key="6">
    <source>
        <dbReference type="PROSITE-ProRule" id="PRU00433"/>
    </source>
</evidence>
<protein>
    <recommendedName>
        <fullName evidence="9">Cytochrome c domain-containing protein</fullName>
    </recommendedName>
</protein>
<dbReference type="Proteomes" id="UP001442494">
    <property type="component" value="Unassembled WGS sequence"/>
</dbReference>
<feature type="compositionally biased region" description="Polar residues" evidence="7">
    <location>
        <begin position="102"/>
        <end position="113"/>
    </location>
</feature>
<dbReference type="Gene3D" id="1.10.760.10">
    <property type="entry name" value="Cytochrome c-like domain"/>
    <property type="match status" value="2"/>
</dbReference>
<feature type="domain" description="Cytochrome c" evidence="9">
    <location>
        <begin position="409"/>
        <end position="588"/>
    </location>
</feature>
<evidence type="ECO:0000256" key="5">
    <source>
        <dbReference type="ARBA" id="ARBA00023004"/>
    </source>
</evidence>
<proteinExistence type="predicted"/>
<sequence length="695" mass="75204">MSKKIKKSMVMVAIAAVIVLAGHTVAAQVSPPEQSLASLKSVPIPEPDNLGQFVKDKTAAIALGKTLFWDMQVGSDGLQSCASCHFHAGADNRAKNQLHPGPSTNFTSGTGPNYTLKPEDYPFHKLQNPNDRSSTVLADNNDITGSQGVDLTKFNDIIPGSAVDNVTVQPDPVFNVNGINVRQVTGRNTPSTINAVFNFRNFWDGRAQNDFNGVNPFGSRDKNAFLYKVATKQSSLQQVKVSLKNSSLASQAVGPPLSDVEESGTGRVFPDVGQKFNRVKTKKLPRETGKKLKFLPPLAKQLVHPEDSVLGKYSNWPQPGLKQKTYETMVKEAFKPEWWDSQQIIKVGTDGSRIFKQPQGALATDEFTLMDYNFSLFMGLSIQLYESTLVSDNTPFDQYMEGNSNALTSQQKLGKQLFEGKAKCVNCHGGAEFTNASVRNVRNERLERMVMGDNGVAVYDNGFYNIGVRPTQEDLGVGGKDPFGNPLSESRLAQNGKFNDPNLSPPISATERVAVDGAFKTPGLRNVALTAPYLHNGGQLTLRQVVDFYNRGGDFHETNIQNLDPDIENLGLSESEKDALVAFMNGLTDARVRNQSAPFDHPQLFIPNGHPGDQNSVTNDGSGKATTALLELPAVGRNGGSPLASFLENSAPAAAQSPTPVQPTSNPLEGSITQQDCPPNSTLQFVAGGYVCISN</sequence>
<evidence type="ECO:0000256" key="7">
    <source>
        <dbReference type="SAM" id="MobiDB-lite"/>
    </source>
</evidence>
<keyword evidence="5 6" id="KW-0408">Iron</keyword>
<name>A0ABV0JHI2_9CYAN</name>
<keyword evidence="2 6" id="KW-0349">Heme</keyword>
<keyword evidence="4" id="KW-0560">Oxidoreductase</keyword>
<dbReference type="InterPro" id="IPR036909">
    <property type="entry name" value="Cyt_c-like_dom_sf"/>
</dbReference>
<reference evidence="10 11" key="1">
    <citation type="submission" date="2022-04" db="EMBL/GenBank/DDBJ databases">
        <title>Positive selection, recombination, and allopatry shape intraspecific diversity of widespread and dominant cyanobacteria.</title>
        <authorList>
            <person name="Wei J."/>
            <person name="Shu W."/>
            <person name="Hu C."/>
        </authorList>
    </citation>
    <scope>NUCLEOTIDE SEQUENCE [LARGE SCALE GENOMIC DNA]</scope>
    <source>
        <strain evidence="10 11">GB2-A5</strain>
    </source>
</reference>
<keyword evidence="8" id="KW-0732">Signal</keyword>
<evidence type="ECO:0000259" key="9">
    <source>
        <dbReference type="PROSITE" id="PS51007"/>
    </source>
</evidence>
<dbReference type="InterPro" id="IPR051395">
    <property type="entry name" value="Cytochrome_c_Peroxidase/MauG"/>
</dbReference>
<dbReference type="EMBL" id="JAMPKK010000001">
    <property type="protein sequence ID" value="MEP0862872.1"/>
    <property type="molecule type" value="Genomic_DNA"/>
</dbReference>
<dbReference type="InterPro" id="IPR004852">
    <property type="entry name" value="Di-haem_cyt_c_peroxidsae"/>
</dbReference>
<evidence type="ECO:0000256" key="2">
    <source>
        <dbReference type="ARBA" id="ARBA00022617"/>
    </source>
</evidence>
<evidence type="ECO:0000313" key="11">
    <source>
        <dbReference type="Proteomes" id="UP001442494"/>
    </source>
</evidence>
<dbReference type="PROSITE" id="PS51007">
    <property type="entry name" value="CYTC"/>
    <property type="match status" value="2"/>
</dbReference>
<gene>
    <name evidence="10" type="ORF">NDI37_00055</name>
</gene>
<feature type="region of interest" description="Disordered" evidence="7">
    <location>
        <begin position="94"/>
        <end position="121"/>
    </location>
</feature>
<feature type="region of interest" description="Disordered" evidence="7">
    <location>
        <begin position="651"/>
        <end position="672"/>
    </location>
</feature>
<evidence type="ECO:0000256" key="3">
    <source>
        <dbReference type="ARBA" id="ARBA00022723"/>
    </source>
</evidence>
<organism evidence="10 11">
    <name type="scientific">Funiculus sociatus GB2-A5</name>
    <dbReference type="NCBI Taxonomy" id="2933946"/>
    <lineage>
        <taxon>Bacteria</taxon>
        <taxon>Bacillati</taxon>
        <taxon>Cyanobacteriota</taxon>
        <taxon>Cyanophyceae</taxon>
        <taxon>Coleofasciculales</taxon>
        <taxon>Coleofasciculaceae</taxon>
        <taxon>Funiculus</taxon>
    </lineage>
</organism>
<comment type="subcellular location">
    <subcellularLocation>
        <location evidence="1">Cell envelope</location>
    </subcellularLocation>
</comment>
<evidence type="ECO:0000256" key="1">
    <source>
        <dbReference type="ARBA" id="ARBA00004196"/>
    </source>
</evidence>